<dbReference type="OrthoDB" id="10336520at2759"/>
<dbReference type="EMBL" id="KB454486">
    <property type="protein sequence ID" value="EME32440.1"/>
    <property type="molecule type" value="Genomic_DNA"/>
</dbReference>
<dbReference type="KEGG" id="gsl:Gasu_05250"/>
<dbReference type="InterPro" id="IPR016024">
    <property type="entry name" value="ARM-type_fold"/>
</dbReference>
<protein>
    <submittedName>
        <fullName evidence="1">Uncharacterized protein</fullName>
    </submittedName>
</protein>
<keyword evidence="2" id="KW-1185">Reference proteome</keyword>
<proteinExistence type="predicted"/>
<dbReference type="Gene3D" id="1.25.10.10">
    <property type="entry name" value="Leucine-rich Repeat Variant"/>
    <property type="match status" value="1"/>
</dbReference>
<dbReference type="RefSeq" id="XP_005708960.1">
    <property type="nucleotide sequence ID" value="XM_005708903.1"/>
</dbReference>
<evidence type="ECO:0000313" key="1">
    <source>
        <dbReference type="EMBL" id="EME32440.1"/>
    </source>
</evidence>
<organism evidence="1 2">
    <name type="scientific">Galdieria sulphuraria</name>
    <name type="common">Red alga</name>
    <dbReference type="NCBI Taxonomy" id="130081"/>
    <lineage>
        <taxon>Eukaryota</taxon>
        <taxon>Rhodophyta</taxon>
        <taxon>Bangiophyceae</taxon>
        <taxon>Galdieriales</taxon>
        <taxon>Galdieriaceae</taxon>
        <taxon>Galdieria</taxon>
    </lineage>
</organism>
<dbReference type="InterPro" id="IPR011989">
    <property type="entry name" value="ARM-like"/>
</dbReference>
<evidence type="ECO:0000313" key="2">
    <source>
        <dbReference type="Proteomes" id="UP000030680"/>
    </source>
</evidence>
<reference evidence="2" key="1">
    <citation type="journal article" date="2013" name="Science">
        <title>Gene transfer from bacteria and archaea facilitated evolution of an extremophilic eukaryote.</title>
        <authorList>
            <person name="Schonknecht G."/>
            <person name="Chen W.H."/>
            <person name="Ternes C.M."/>
            <person name="Barbier G.G."/>
            <person name="Shrestha R.P."/>
            <person name="Stanke M."/>
            <person name="Brautigam A."/>
            <person name="Baker B.J."/>
            <person name="Banfield J.F."/>
            <person name="Garavito R.M."/>
            <person name="Carr K."/>
            <person name="Wilkerson C."/>
            <person name="Rensing S.A."/>
            <person name="Gagneul D."/>
            <person name="Dickenson N.E."/>
            <person name="Oesterhelt C."/>
            <person name="Lercher M.J."/>
            <person name="Weber A.P."/>
        </authorList>
    </citation>
    <scope>NUCLEOTIDE SEQUENCE [LARGE SCALE GENOMIC DNA]</scope>
    <source>
        <strain evidence="2">074W</strain>
    </source>
</reference>
<accession>M2X7F0</accession>
<dbReference type="Proteomes" id="UP000030680">
    <property type="component" value="Unassembled WGS sequence"/>
</dbReference>
<sequence>MVVAKSEQDTDNSEEKGIEHNLFILQNALSTENWELFHQLFLQSSSFLTALQESMLSQEFPDEYFGITKKLFSSLSNSLSLNSERGELIVFQLHLALIFLKLEFHQPKWYSLRKQLEFTFSSVTDALLSNSAAIKRILALGNVLQSQKQCEFCESVACISRVYHLVHILLTQILDLLNEVVSSGFAQPPIYQKLLTFAYFGLDTKMQSIASSSRALITILFEVLPLSQSEIMWRTVYSFFETVELLQFGQQNKPQLASVHVREEITNVLRLLNTSGCYACNLQKGNQIYEARRGCCLQKAKPIIPKETAEDVFYTEFASKCDILVAYVQEVMKKTHSFSKKRAILSFVDSILTVFPDLLFPSAFFVVASLFQLCLEGLKTCNDNSQMRLIAIEILTKISVRLLEVQMEHRECKICAMITEHDQTFVLFDSNTFHLEQLAPHSLGCWVTVLSRISKKVNIIFEETKKHQGVNLSKAVQLSLNEVVQCSAASCSLTKTGPLQTVEALFSAFSVASQQERQKLIQSIKLLLRADPKFFVELGWVENALILLSRNPSASVRAVSVELGLQFTSVNVHQLSQRKSDFSTSLASWTDVVVERLRDSSPSVRKVAVCFAKVLLIFYTTTSASSSTIVPRKKILRHVISRLEDEEEAVKEICMDCLEEYLQYAQRKLSVQVGSSYELVQFYHEIFELQSALKSICSRKAFFDVASEVNVAGVDLLENLVKCAMSIVAKTFQNVYQNIERSSAQVDEHYHLATLFLETACEWDPEYLAPYERYLLSCLEFCLNSRDIGVHVVSNIICLLSSLYESAPAGLEGARKFFCYVEQILTCNLCPVLGNAVMKSLRKLCRIPTFQMEVEELLHELLAVAKRQTFDWQAIPITSNAQENTWKVVSTIFVRIASLSAYATSKSIHESIRTALFWFFDKIFDFLKCRLQSDISFDETWFSTAMEAALIYSKFDCSYMSSLIESITLILQSSIVAENQKLSLLFNLQNILSESIKDLQSNANESHSYNTGASVEFLRNVEHSFVDSGSVLVQHLLKVFDHLVFSRNATIRRHVCSIICQSVWSGIVVPIEVLSSLFCFIFEDDGQHDVRERVFTTLKFISQSQQDMIGSRLMEGLHYAWNFWKVTMESDWNCLIEKGPDTRLRSRFAGVFTLLSSTQLFAFVRTLLDEIISNEECWLFCVFCTVPLLLLDPSCILSFKSQRRKSSNVLEEMKLTTEKCMQLVATMGVDWLQGYEPTEGCTKHCSSAIRLYLVTLVHEKFQHLIQAWNRVDDKGDDALMMKHGKYWNELITLENHTSHHRVRKRIFELIGDGDEVFSDVSTSVAVKNFDKEKYPVFSQERKDSFLSAEAT</sequence>
<dbReference type="Gramene" id="EME32440">
    <property type="protein sequence ID" value="EME32440"/>
    <property type="gene ID" value="Gasu_05250"/>
</dbReference>
<dbReference type="GeneID" id="17091022"/>
<gene>
    <name evidence="1" type="ORF">Gasu_05250</name>
</gene>
<dbReference type="SUPFAM" id="SSF48371">
    <property type="entry name" value="ARM repeat"/>
    <property type="match status" value="1"/>
</dbReference>
<name>M2X7F0_GALSU</name>